<gene>
    <name evidence="1" type="ORF">A5802_003282</name>
</gene>
<accession>A0A242KFK1</accession>
<proteinExistence type="predicted"/>
<dbReference type="Proteomes" id="UP000195024">
    <property type="component" value="Unassembled WGS sequence"/>
</dbReference>
<name>A0A242KFK1_ENTMU</name>
<comment type="caution">
    <text evidence="1">The sequence shown here is derived from an EMBL/GenBank/DDBJ whole genome shotgun (WGS) entry which is preliminary data.</text>
</comment>
<organism evidence="1 2">
    <name type="scientific">Enterococcus mundtii</name>
    <dbReference type="NCBI Taxonomy" id="53346"/>
    <lineage>
        <taxon>Bacteria</taxon>
        <taxon>Bacillati</taxon>
        <taxon>Bacillota</taxon>
        <taxon>Bacilli</taxon>
        <taxon>Lactobacillales</taxon>
        <taxon>Enterococcaceae</taxon>
        <taxon>Enterococcus</taxon>
    </lineage>
</organism>
<protein>
    <recommendedName>
        <fullName evidence="3">Addiction module toxin RelE</fullName>
    </recommendedName>
</protein>
<dbReference type="EMBL" id="NGMS01000008">
    <property type="protein sequence ID" value="OTP19942.1"/>
    <property type="molecule type" value="Genomic_DNA"/>
</dbReference>
<dbReference type="SUPFAM" id="SSF143011">
    <property type="entry name" value="RelE-like"/>
    <property type="match status" value="1"/>
</dbReference>
<dbReference type="AlphaFoldDB" id="A0A242KFK1"/>
<dbReference type="InterPro" id="IPR035093">
    <property type="entry name" value="RelE/ParE_toxin_dom_sf"/>
</dbReference>
<evidence type="ECO:0000313" key="2">
    <source>
        <dbReference type="Proteomes" id="UP000195024"/>
    </source>
</evidence>
<dbReference type="RefSeq" id="WP_086335671.1">
    <property type="nucleotide sequence ID" value="NZ_NGMS01000008.1"/>
</dbReference>
<evidence type="ECO:0000313" key="1">
    <source>
        <dbReference type="EMBL" id="OTP19942.1"/>
    </source>
</evidence>
<dbReference type="Gene3D" id="3.30.2310.20">
    <property type="entry name" value="RelE-like"/>
    <property type="match status" value="1"/>
</dbReference>
<reference evidence="1 2" key="1">
    <citation type="submission" date="2017-05" db="EMBL/GenBank/DDBJ databases">
        <title>The Genome Sequence of Enterococcus mundtii 6B1_DIV0119.</title>
        <authorList>
            <consortium name="The Broad Institute Genomics Platform"/>
            <consortium name="The Broad Institute Genomic Center for Infectious Diseases"/>
            <person name="Earl A."/>
            <person name="Manson A."/>
            <person name="Schwartman J."/>
            <person name="Gilmore M."/>
            <person name="Abouelleil A."/>
            <person name="Cao P."/>
            <person name="Chapman S."/>
            <person name="Cusick C."/>
            <person name="Shea T."/>
            <person name="Young S."/>
            <person name="Neafsey D."/>
            <person name="Nusbaum C."/>
            <person name="Birren B."/>
        </authorList>
    </citation>
    <scope>NUCLEOTIDE SEQUENCE [LARGE SCALE GENOMIC DNA]</scope>
    <source>
        <strain evidence="1 2">6B1_DIV0119</strain>
    </source>
</reference>
<evidence type="ECO:0008006" key="3">
    <source>
        <dbReference type="Google" id="ProtNLM"/>
    </source>
</evidence>
<sequence>MSYKVKYTPASKKDYEKLENSQKLQVRKSLKKIEEFGLDTGQPLRGKLADCKKMKHKKLGLRVIFKQSDLGIEIIEIVVIGKRNEKEVYREAEKRLGR</sequence>